<feature type="domain" description="HD/PDEase" evidence="8">
    <location>
        <begin position="45"/>
        <end position="156"/>
    </location>
</feature>
<evidence type="ECO:0000256" key="2">
    <source>
        <dbReference type="ARBA" id="ARBA00001936"/>
    </source>
</evidence>
<dbReference type="GO" id="GO:0002953">
    <property type="term" value="F:5'-deoxynucleotidase activity"/>
    <property type="evidence" value="ECO:0007669"/>
    <property type="project" value="UniProtKB-EC"/>
</dbReference>
<dbReference type="EC" id="3.1.3.89" evidence="5"/>
<organism evidence="9 10">
    <name type="scientific">Methylosinus trichosporium (strain ATCC 35070 / NCIMB 11131 / UNIQEM 75 / OB3b)</name>
    <dbReference type="NCBI Taxonomy" id="595536"/>
    <lineage>
        <taxon>Bacteria</taxon>
        <taxon>Pseudomonadati</taxon>
        <taxon>Pseudomonadota</taxon>
        <taxon>Alphaproteobacteria</taxon>
        <taxon>Hyphomicrobiales</taxon>
        <taxon>Methylocystaceae</taxon>
        <taxon>Methylosinus</taxon>
    </lineage>
</organism>
<evidence type="ECO:0000256" key="3">
    <source>
        <dbReference type="ARBA" id="ARBA00001941"/>
    </source>
</evidence>
<sequence length="213" mass="24098">MRTDPMGDTPARDSSDLIVEDVDILFEIGTLRHIHRSWRQFGGLPFANVAEHSFRMAFIGMVIAVHEGANVDRVVQLALAHDLPESRTGDANYVQKMYRHDDVEAAAREMDGRSALATHFDALRTELMAGITIEAKIVKDADNLDCDFELKEMRDKGANIAEALAPTREAVKRTLHTDTARRLFDTVNMRSSHAWHLNARNRFNAGDWKQEEK</sequence>
<dbReference type="EMBL" id="CP023737">
    <property type="protein sequence ID" value="ATQ68862.1"/>
    <property type="molecule type" value="Genomic_DNA"/>
</dbReference>
<dbReference type="CDD" id="cd00077">
    <property type="entry name" value="HDc"/>
    <property type="match status" value="1"/>
</dbReference>
<dbReference type="KEGG" id="mtw:CQW49_13945"/>
<evidence type="ECO:0000256" key="1">
    <source>
        <dbReference type="ARBA" id="ARBA00001638"/>
    </source>
</evidence>
<evidence type="ECO:0000256" key="4">
    <source>
        <dbReference type="ARBA" id="ARBA00011738"/>
    </source>
</evidence>
<evidence type="ECO:0000259" key="8">
    <source>
        <dbReference type="SMART" id="SM00471"/>
    </source>
</evidence>
<dbReference type="Proteomes" id="UP000230709">
    <property type="component" value="Chromosome"/>
</dbReference>
<dbReference type="InterPro" id="IPR003607">
    <property type="entry name" value="HD/PDEase_dom"/>
</dbReference>
<dbReference type="InterPro" id="IPR039356">
    <property type="entry name" value="YfbR/HDDC2"/>
</dbReference>
<dbReference type="Gene3D" id="1.10.3210.10">
    <property type="entry name" value="Hypothetical protein af1432"/>
    <property type="match status" value="1"/>
</dbReference>
<proteinExistence type="predicted"/>
<name>A0A2D2D1K7_METT3</name>
<dbReference type="GO" id="GO:0046872">
    <property type="term" value="F:metal ion binding"/>
    <property type="evidence" value="ECO:0007669"/>
    <property type="project" value="UniProtKB-KW"/>
</dbReference>
<dbReference type="PANTHER" id="PTHR11845">
    <property type="entry name" value="5'-DEOXYNUCLEOTIDASE HDDC2"/>
    <property type="match status" value="1"/>
</dbReference>
<keyword evidence="7" id="KW-0378">Hydrolase</keyword>
<evidence type="ECO:0000256" key="7">
    <source>
        <dbReference type="ARBA" id="ARBA00022801"/>
    </source>
</evidence>
<dbReference type="AlphaFoldDB" id="A0A2D2D1K7"/>
<comment type="catalytic activity">
    <reaction evidence="1">
        <text>a 2'-deoxyribonucleoside 5'-phosphate + H2O = a 2'-deoxyribonucleoside + phosphate</text>
        <dbReference type="Rhea" id="RHEA:36167"/>
        <dbReference type="ChEBI" id="CHEBI:15377"/>
        <dbReference type="ChEBI" id="CHEBI:18274"/>
        <dbReference type="ChEBI" id="CHEBI:43474"/>
        <dbReference type="ChEBI" id="CHEBI:65317"/>
        <dbReference type="EC" id="3.1.3.89"/>
    </reaction>
</comment>
<dbReference type="InterPro" id="IPR006674">
    <property type="entry name" value="HD_domain"/>
</dbReference>
<dbReference type="PANTHER" id="PTHR11845:SF13">
    <property type="entry name" value="5'-DEOXYNUCLEOTIDASE HDDC2"/>
    <property type="match status" value="1"/>
</dbReference>
<evidence type="ECO:0000313" key="9">
    <source>
        <dbReference type="EMBL" id="ATQ68862.1"/>
    </source>
</evidence>
<reference evidence="10" key="1">
    <citation type="submission" date="2017-10" db="EMBL/GenBank/DDBJ databases">
        <title>Completed PacBio SMRT sequence of Methylosinus trichosporium OB3b reveals presence of a third large plasmid.</title>
        <authorList>
            <person name="Charles T.C."/>
            <person name="Lynch M.D.J."/>
            <person name="Heil J.R."/>
            <person name="Cheng J."/>
        </authorList>
    </citation>
    <scope>NUCLEOTIDE SEQUENCE [LARGE SCALE GENOMIC DNA]</scope>
    <source>
        <strain evidence="10">OB3b</strain>
    </source>
</reference>
<evidence type="ECO:0000256" key="6">
    <source>
        <dbReference type="ARBA" id="ARBA00022723"/>
    </source>
</evidence>
<dbReference type="SMART" id="SM00471">
    <property type="entry name" value="HDc"/>
    <property type="match status" value="1"/>
</dbReference>
<dbReference type="SUPFAM" id="SSF109604">
    <property type="entry name" value="HD-domain/PDEase-like"/>
    <property type="match status" value="1"/>
</dbReference>
<comment type="cofactor">
    <cofactor evidence="2">
        <name>Mn(2+)</name>
        <dbReference type="ChEBI" id="CHEBI:29035"/>
    </cofactor>
</comment>
<gene>
    <name evidence="9" type="ORF">CQW49_13945</name>
</gene>
<keyword evidence="10" id="KW-1185">Reference proteome</keyword>
<dbReference type="Pfam" id="PF13023">
    <property type="entry name" value="HD_3"/>
    <property type="match status" value="1"/>
</dbReference>
<dbReference type="STRING" id="595536.GCA_000178815_02381"/>
<dbReference type="GO" id="GO:0005737">
    <property type="term" value="C:cytoplasm"/>
    <property type="evidence" value="ECO:0007669"/>
    <property type="project" value="TreeGrafter"/>
</dbReference>
<keyword evidence="6" id="KW-0479">Metal-binding</keyword>
<comment type="subunit">
    <text evidence="4">Homodimer.</text>
</comment>
<evidence type="ECO:0000256" key="5">
    <source>
        <dbReference type="ARBA" id="ARBA00012964"/>
    </source>
</evidence>
<comment type="cofactor">
    <cofactor evidence="3">
        <name>Co(2+)</name>
        <dbReference type="ChEBI" id="CHEBI:48828"/>
    </cofactor>
</comment>
<evidence type="ECO:0000313" key="10">
    <source>
        <dbReference type="Proteomes" id="UP000230709"/>
    </source>
</evidence>
<protein>
    <recommendedName>
        <fullName evidence="5">5'-deoxynucleotidase</fullName>
        <ecNumber evidence="5">3.1.3.89</ecNumber>
    </recommendedName>
</protein>
<accession>A0A2D2D1K7</accession>